<proteinExistence type="predicted"/>
<feature type="region of interest" description="Disordered" evidence="1">
    <location>
        <begin position="768"/>
        <end position="830"/>
    </location>
</feature>
<dbReference type="STRING" id="692275.N1QJX9"/>
<evidence type="ECO:0000256" key="1">
    <source>
        <dbReference type="SAM" id="MobiDB-lite"/>
    </source>
</evidence>
<keyword evidence="3" id="KW-1185">Reference proteome</keyword>
<dbReference type="GeneID" id="27898536"/>
<accession>N1QJX9</accession>
<sequence length="943" mass="101401">MSLNPTQATGLNHCQADSLHESSASAVAECLVDLSAFVYKGYCTGIIMLDLPILATAKNLSNRLYGYAFSLVIERSPGFLTRPGQNTSLNTSRAVDSMSQLAAFLENKAHDLEVCGFANGHEVALAEDLRFFEQYTRMLLQTAPSRLKAVDSSAPPINASIKVPEGRALSEKSRGKAAEAQPTGSDEPGRDAQDISGVEHIAFEYNVTQAIEAPLPSPGTVMGQSLKYNNHPTDVSSDIRRPTHLDIPPLESGATTPAGATTPYDLRPTPFNVEHAPHPLQGSRLWSPSCIADNEAFSRLHSGSDKTLRQTPNSCTTLQIGHSTEDPFQSRQYVDASTLGYTGIKALRLVHPFCAREIHELNFDVLRFLDVVLGERVVARAVEMEHVSAKRERAANRALRKSREIVEREIGIRNWEINRAPPQPHSTASDDRAEALHSQPTSAVHECHASESVAEGLEAATPPPSHISWPGISLDPDDSASQHELLPLPVRKRLDTYSIHVEVPRGLQGPKDIHVRFADEAPADRLAGSASPARTSSSVPTELLRAPGGTGFGANRVDEVGSAAEVPVVETAQGPTKSSQIASNDRGPSVEQVQAQLTALQLQLANARPRERPRPEVSVYVRPNMPESPLQGSPSSIQGFHGDCECAFQPDGEHSSPLEETHCAVTVPTPDDSTVIHTIPKPVSTVVAAAAAAAQPSTLPTHPQAEATQWKEDTHTSNGRSSPPYVAYTKCEDEDGKLYILDTPDGKPICLETATAAATTTTSTCQQQQQQQNLTSNNSNSKKSSSSNILSNNSNDKPDISEIQHQMIKSPDEQEQQHQSSKHTSNSPPLLLFFSPVQDFNSPDELSSAPVPDLALLALEAQIPRSDTAATQSLAAGLKSSRGRGRVERGGFATVGEDSGDDDDGEYSGDDDDDDGGGGDEEWRRLGFVEAGCSSRGRMSFLG</sequence>
<feature type="region of interest" description="Disordered" evidence="1">
    <location>
        <begin position="874"/>
        <end position="926"/>
    </location>
</feature>
<feature type="compositionally biased region" description="Polar residues" evidence="1">
    <location>
        <begin position="817"/>
        <end position="828"/>
    </location>
</feature>
<feature type="compositionally biased region" description="Acidic residues" evidence="1">
    <location>
        <begin position="898"/>
        <end position="920"/>
    </location>
</feature>
<dbReference type="OrthoDB" id="3640238at2759"/>
<feature type="region of interest" description="Disordered" evidence="1">
    <location>
        <begin position="694"/>
        <end position="727"/>
    </location>
</feature>
<gene>
    <name evidence="2" type="ORF">SEPMUDRAFT_118060</name>
</gene>
<evidence type="ECO:0000313" key="2">
    <source>
        <dbReference type="EMBL" id="EMF12115.1"/>
    </source>
</evidence>
<dbReference type="EMBL" id="KB456265">
    <property type="protein sequence ID" value="EMF12115.1"/>
    <property type="molecule type" value="Genomic_DNA"/>
</dbReference>
<feature type="region of interest" description="Disordered" evidence="1">
    <location>
        <begin position="524"/>
        <end position="551"/>
    </location>
</feature>
<feature type="compositionally biased region" description="Low complexity" evidence="1">
    <location>
        <begin position="768"/>
        <end position="795"/>
    </location>
</feature>
<dbReference type="AlphaFoldDB" id="N1QJX9"/>
<feature type="compositionally biased region" description="Basic and acidic residues" evidence="1">
    <location>
        <begin position="164"/>
        <end position="177"/>
    </location>
</feature>
<dbReference type="RefSeq" id="XP_016760236.1">
    <property type="nucleotide sequence ID" value="XM_016901399.1"/>
</dbReference>
<dbReference type="HOGENOM" id="CLU_311499_0_0_1"/>
<name>N1QJX9_SPHMS</name>
<feature type="region of interest" description="Disordered" evidence="1">
    <location>
        <begin position="150"/>
        <end position="193"/>
    </location>
</feature>
<protein>
    <submittedName>
        <fullName evidence="2">Uncharacterized protein</fullName>
    </submittedName>
</protein>
<feature type="region of interest" description="Disordered" evidence="1">
    <location>
        <begin position="417"/>
        <end position="449"/>
    </location>
</feature>
<evidence type="ECO:0000313" key="3">
    <source>
        <dbReference type="Proteomes" id="UP000016931"/>
    </source>
</evidence>
<dbReference type="Proteomes" id="UP000016931">
    <property type="component" value="Unassembled WGS sequence"/>
</dbReference>
<reference evidence="2 3" key="1">
    <citation type="journal article" date="2012" name="PLoS Pathog.">
        <title>Diverse lifestyles and strategies of plant pathogenesis encoded in the genomes of eighteen Dothideomycetes fungi.</title>
        <authorList>
            <person name="Ohm R.A."/>
            <person name="Feau N."/>
            <person name="Henrissat B."/>
            <person name="Schoch C.L."/>
            <person name="Horwitz B.A."/>
            <person name="Barry K.W."/>
            <person name="Condon B.J."/>
            <person name="Copeland A.C."/>
            <person name="Dhillon B."/>
            <person name="Glaser F."/>
            <person name="Hesse C.N."/>
            <person name="Kosti I."/>
            <person name="LaButti K."/>
            <person name="Lindquist E.A."/>
            <person name="Lucas S."/>
            <person name="Salamov A.A."/>
            <person name="Bradshaw R.E."/>
            <person name="Ciuffetti L."/>
            <person name="Hamelin R.C."/>
            <person name="Kema G.H.J."/>
            <person name="Lawrence C."/>
            <person name="Scott J.A."/>
            <person name="Spatafora J.W."/>
            <person name="Turgeon B.G."/>
            <person name="de Wit P.J.G.M."/>
            <person name="Zhong S."/>
            <person name="Goodwin S.B."/>
            <person name="Grigoriev I.V."/>
        </authorList>
    </citation>
    <scope>NUCLEOTIDE SEQUENCE [LARGE SCALE GENOMIC DNA]</scope>
    <source>
        <strain evidence="2 3">SO2202</strain>
    </source>
</reference>
<organism evidence="2 3">
    <name type="scientific">Sphaerulina musiva (strain SO2202)</name>
    <name type="common">Poplar stem canker fungus</name>
    <name type="synonym">Septoria musiva</name>
    <dbReference type="NCBI Taxonomy" id="692275"/>
    <lineage>
        <taxon>Eukaryota</taxon>
        <taxon>Fungi</taxon>
        <taxon>Dikarya</taxon>
        <taxon>Ascomycota</taxon>
        <taxon>Pezizomycotina</taxon>
        <taxon>Dothideomycetes</taxon>
        <taxon>Dothideomycetidae</taxon>
        <taxon>Mycosphaerellales</taxon>
        <taxon>Mycosphaerellaceae</taxon>
        <taxon>Sphaerulina</taxon>
    </lineage>
</organism>